<evidence type="ECO:0000256" key="1">
    <source>
        <dbReference type="ARBA" id="ARBA00004123"/>
    </source>
</evidence>
<evidence type="ECO:0000256" key="4">
    <source>
        <dbReference type="ARBA" id="ARBA00022737"/>
    </source>
</evidence>
<dbReference type="GO" id="GO:0000978">
    <property type="term" value="F:RNA polymerase II cis-regulatory region sequence-specific DNA binding"/>
    <property type="evidence" value="ECO:0007669"/>
    <property type="project" value="TreeGrafter"/>
</dbReference>
<keyword evidence="7" id="KW-0805">Transcription regulation</keyword>
<feature type="domain" description="C2H2-type" evidence="13">
    <location>
        <begin position="196"/>
        <end position="223"/>
    </location>
</feature>
<comment type="subcellular location">
    <subcellularLocation>
        <location evidence="1">Nucleus</location>
    </subcellularLocation>
</comment>
<name>A0A7R9BLV6_9CRUS</name>
<dbReference type="GO" id="GO:0000981">
    <property type="term" value="F:DNA-binding transcription factor activity, RNA polymerase II-specific"/>
    <property type="evidence" value="ECO:0007669"/>
    <property type="project" value="TreeGrafter"/>
</dbReference>
<evidence type="ECO:0000313" key="14">
    <source>
        <dbReference type="EMBL" id="CAD7276909.1"/>
    </source>
</evidence>
<feature type="domain" description="C2H2-type" evidence="13">
    <location>
        <begin position="140"/>
        <end position="167"/>
    </location>
</feature>
<dbReference type="InterPro" id="IPR036236">
    <property type="entry name" value="Znf_C2H2_sf"/>
</dbReference>
<keyword evidence="10" id="KW-0539">Nucleus</keyword>
<proteinExistence type="inferred from homology"/>
<dbReference type="FunFam" id="3.30.160.60:FF:000446">
    <property type="entry name" value="Zinc finger protein"/>
    <property type="match status" value="1"/>
</dbReference>
<dbReference type="Pfam" id="PF12874">
    <property type="entry name" value="zf-met"/>
    <property type="match status" value="1"/>
</dbReference>
<evidence type="ECO:0000256" key="10">
    <source>
        <dbReference type="ARBA" id="ARBA00023242"/>
    </source>
</evidence>
<comment type="similarity">
    <text evidence="2">Belongs to the krueppel C2H2-type zinc-finger protein family.</text>
</comment>
<dbReference type="Proteomes" id="UP000678499">
    <property type="component" value="Unassembled WGS sequence"/>
</dbReference>
<evidence type="ECO:0000256" key="6">
    <source>
        <dbReference type="ARBA" id="ARBA00022833"/>
    </source>
</evidence>
<dbReference type="PANTHER" id="PTHR23226">
    <property type="entry name" value="ZINC FINGER AND SCAN DOMAIN-CONTAINING"/>
    <property type="match status" value="1"/>
</dbReference>
<keyword evidence="15" id="KW-1185">Reference proteome</keyword>
<organism evidence="14">
    <name type="scientific">Notodromas monacha</name>
    <dbReference type="NCBI Taxonomy" id="399045"/>
    <lineage>
        <taxon>Eukaryota</taxon>
        <taxon>Metazoa</taxon>
        <taxon>Ecdysozoa</taxon>
        <taxon>Arthropoda</taxon>
        <taxon>Crustacea</taxon>
        <taxon>Oligostraca</taxon>
        <taxon>Ostracoda</taxon>
        <taxon>Podocopa</taxon>
        <taxon>Podocopida</taxon>
        <taxon>Cypridocopina</taxon>
        <taxon>Cypridoidea</taxon>
        <taxon>Cyprididae</taxon>
        <taxon>Notodromas</taxon>
    </lineage>
</organism>
<feature type="domain" description="C2H2-type" evidence="13">
    <location>
        <begin position="168"/>
        <end position="195"/>
    </location>
</feature>
<dbReference type="EMBL" id="CAJPEX010000746">
    <property type="protein sequence ID" value="CAG0917061.1"/>
    <property type="molecule type" value="Genomic_DNA"/>
</dbReference>
<evidence type="ECO:0000256" key="12">
    <source>
        <dbReference type="SAM" id="MobiDB-lite"/>
    </source>
</evidence>
<dbReference type="EMBL" id="OA882783">
    <property type="protein sequence ID" value="CAD7276909.1"/>
    <property type="molecule type" value="Genomic_DNA"/>
</dbReference>
<dbReference type="PROSITE" id="PS00028">
    <property type="entry name" value="ZINC_FINGER_C2H2_1"/>
    <property type="match status" value="3"/>
</dbReference>
<dbReference type="GO" id="GO:0005634">
    <property type="term" value="C:nucleus"/>
    <property type="evidence" value="ECO:0007669"/>
    <property type="project" value="UniProtKB-SubCell"/>
</dbReference>
<gene>
    <name evidence="14" type="ORF">NMOB1V02_LOCUS4657</name>
</gene>
<dbReference type="Pfam" id="PF00096">
    <property type="entry name" value="zf-C2H2"/>
    <property type="match status" value="1"/>
</dbReference>
<keyword evidence="5 11" id="KW-0863">Zinc-finger</keyword>
<feature type="compositionally biased region" description="Polar residues" evidence="12">
    <location>
        <begin position="60"/>
        <end position="73"/>
    </location>
</feature>
<evidence type="ECO:0000256" key="3">
    <source>
        <dbReference type="ARBA" id="ARBA00022723"/>
    </source>
</evidence>
<keyword evidence="3" id="KW-0479">Metal-binding</keyword>
<evidence type="ECO:0000256" key="5">
    <source>
        <dbReference type="ARBA" id="ARBA00022771"/>
    </source>
</evidence>
<dbReference type="GO" id="GO:0008270">
    <property type="term" value="F:zinc ion binding"/>
    <property type="evidence" value="ECO:0007669"/>
    <property type="project" value="UniProtKB-KW"/>
</dbReference>
<feature type="compositionally biased region" description="Basic and acidic residues" evidence="12">
    <location>
        <begin position="77"/>
        <end position="95"/>
    </location>
</feature>
<dbReference type="AlphaFoldDB" id="A0A7R9BLV6"/>
<evidence type="ECO:0000256" key="9">
    <source>
        <dbReference type="ARBA" id="ARBA00023163"/>
    </source>
</evidence>
<evidence type="ECO:0000259" key="13">
    <source>
        <dbReference type="PROSITE" id="PS50157"/>
    </source>
</evidence>
<sequence length="327" mass="36485">METSSYSGYINLYYNLVHQSTSHYFKEYCRQQLSGPSGPGGAPGTNGPPGPRPPGVRFNSPANSNKVNLNIKQIGNEGRRNEINSNHRRDDHGGNESHMLSVDSNSGVADIIPHPFMKGFSGMMHGHPMMGGMNHGEKPYTCPFCERCFRQKTILDQHLRTHTGIKPYHCPECGKQFRQKAILNQHFRIHLGAKPYCCYLCRKSFAQRAVLDQHLKTHLNDSMARMGMRFPMTPRGDDEIEIVDGNAGHPSMYTSAIPALSAPPNHPHAQLAPGPRNDDVRSRQQMSPGSGGDRSAYQHGPPPQQYYGQGVVDHQQSMQSMQQSQRQ</sequence>
<keyword evidence="4" id="KW-0677">Repeat</keyword>
<feature type="region of interest" description="Disordered" evidence="12">
    <location>
        <begin position="32"/>
        <end position="102"/>
    </location>
</feature>
<dbReference type="PROSITE" id="PS50157">
    <property type="entry name" value="ZINC_FINGER_C2H2_2"/>
    <property type="match status" value="3"/>
</dbReference>
<accession>A0A7R9BLV6</accession>
<dbReference type="SMART" id="SM00355">
    <property type="entry name" value="ZnF_C2H2"/>
    <property type="match status" value="3"/>
</dbReference>
<evidence type="ECO:0000256" key="8">
    <source>
        <dbReference type="ARBA" id="ARBA00023125"/>
    </source>
</evidence>
<feature type="region of interest" description="Disordered" evidence="12">
    <location>
        <begin position="253"/>
        <end position="327"/>
    </location>
</feature>
<dbReference type="Gene3D" id="3.30.160.60">
    <property type="entry name" value="Classic Zinc Finger"/>
    <property type="match status" value="3"/>
</dbReference>
<dbReference type="SUPFAM" id="SSF57667">
    <property type="entry name" value="beta-beta-alpha zinc fingers"/>
    <property type="match status" value="2"/>
</dbReference>
<dbReference type="FunFam" id="3.30.160.60:FF:000683">
    <property type="entry name" value="Zinc finger protein 252"/>
    <property type="match status" value="1"/>
</dbReference>
<evidence type="ECO:0000313" key="15">
    <source>
        <dbReference type="Proteomes" id="UP000678499"/>
    </source>
</evidence>
<protein>
    <recommendedName>
        <fullName evidence="13">C2H2-type domain-containing protein</fullName>
    </recommendedName>
</protein>
<keyword evidence="8" id="KW-0238">DNA-binding</keyword>
<keyword evidence="9" id="KW-0804">Transcription</keyword>
<dbReference type="PANTHER" id="PTHR23226:SF416">
    <property type="entry name" value="FI01424P"/>
    <property type="match status" value="1"/>
</dbReference>
<evidence type="ECO:0000256" key="7">
    <source>
        <dbReference type="ARBA" id="ARBA00023015"/>
    </source>
</evidence>
<dbReference type="FunFam" id="3.30.160.60:FF:000931">
    <property type="entry name" value="zinc finger protein 697"/>
    <property type="match status" value="1"/>
</dbReference>
<evidence type="ECO:0000256" key="11">
    <source>
        <dbReference type="PROSITE-ProRule" id="PRU00042"/>
    </source>
</evidence>
<keyword evidence="6" id="KW-0862">Zinc</keyword>
<dbReference type="OrthoDB" id="6330646at2759"/>
<reference evidence="14" key="1">
    <citation type="submission" date="2020-11" db="EMBL/GenBank/DDBJ databases">
        <authorList>
            <person name="Tran Van P."/>
        </authorList>
    </citation>
    <scope>NUCLEOTIDE SEQUENCE</scope>
</reference>
<dbReference type="InterPro" id="IPR013087">
    <property type="entry name" value="Znf_C2H2_type"/>
</dbReference>
<evidence type="ECO:0000256" key="2">
    <source>
        <dbReference type="ARBA" id="ARBA00006991"/>
    </source>
</evidence>
<feature type="compositionally biased region" description="Low complexity" evidence="12">
    <location>
        <begin position="305"/>
        <end position="327"/>
    </location>
</feature>